<dbReference type="PROSITE" id="PS50157">
    <property type="entry name" value="ZINC_FINGER_C2H2_2"/>
    <property type="match status" value="1"/>
</dbReference>
<feature type="compositionally biased region" description="Polar residues" evidence="2">
    <location>
        <begin position="1234"/>
        <end position="1251"/>
    </location>
</feature>
<keyword evidence="1" id="KW-0863">Zinc-finger</keyword>
<feature type="domain" description="C2H2-type" evidence="3">
    <location>
        <begin position="776"/>
        <end position="806"/>
    </location>
</feature>
<feature type="compositionally biased region" description="Basic and acidic residues" evidence="2">
    <location>
        <begin position="69"/>
        <end position="78"/>
    </location>
</feature>
<dbReference type="EMBL" id="JAACNO010002339">
    <property type="protein sequence ID" value="KAF4134088.1"/>
    <property type="molecule type" value="Genomic_DNA"/>
</dbReference>
<dbReference type="InterPro" id="IPR039893">
    <property type="entry name" value="CEP120-like"/>
</dbReference>
<feature type="compositionally biased region" description="Basic and acidic residues" evidence="2">
    <location>
        <begin position="1283"/>
        <end position="1306"/>
    </location>
</feature>
<feature type="compositionally biased region" description="Acidic residues" evidence="2">
    <location>
        <begin position="1"/>
        <end position="17"/>
    </location>
</feature>
<keyword evidence="1" id="KW-0862">Zinc</keyword>
<dbReference type="GO" id="GO:0008270">
    <property type="term" value="F:zinc ion binding"/>
    <property type="evidence" value="ECO:0007669"/>
    <property type="project" value="UniProtKB-KW"/>
</dbReference>
<feature type="region of interest" description="Disordered" evidence="2">
    <location>
        <begin position="1"/>
        <end position="85"/>
    </location>
</feature>
<evidence type="ECO:0000256" key="2">
    <source>
        <dbReference type="SAM" id="MobiDB-lite"/>
    </source>
</evidence>
<feature type="region of interest" description="Disordered" evidence="2">
    <location>
        <begin position="1216"/>
        <end position="1332"/>
    </location>
</feature>
<feature type="compositionally biased region" description="Polar residues" evidence="2">
    <location>
        <begin position="22"/>
        <end position="51"/>
    </location>
</feature>
<feature type="region of interest" description="Disordered" evidence="2">
    <location>
        <begin position="890"/>
        <end position="943"/>
    </location>
</feature>
<dbReference type="InterPro" id="IPR013087">
    <property type="entry name" value="Znf_C2H2_type"/>
</dbReference>
<keyword evidence="1" id="KW-0479">Metal-binding</keyword>
<accession>A0A8S9U794</accession>
<dbReference type="PANTHER" id="PTHR21574">
    <property type="entry name" value="CENTROSOMAL PROTEIN OF 120 KDA"/>
    <property type="match status" value="1"/>
</dbReference>
<dbReference type="Pfam" id="PF12416">
    <property type="entry name" value="DUF3668"/>
    <property type="match status" value="1"/>
</dbReference>
<organism evidence="4 5">
    <name type="scientific">Phytophthora infestans</name>
    <name type="common">Potato late blight agent</name>
    <name type="synonym">Botrytis infestans</name>
    <dbReference type="NCBI Taxonomy" id="4787"/>
    <lineage>
        <taxon>Eukaryota</taxon>
        <taxon>Sar</taxon>
        <taxon>Stramenopiles</taxon>
        <taxon>Oomycota</taxon>
        <taxon>Peronosporomycetes</taxon>
        <taxon>Peronosporales</taxon>
        <taxon>Peronosporaceae</taxon>
        <taxon>Phytophthora</taxon>
    </lineage>
</organism>
<feature type="compositionally biased region" description="Basic and acidic residues" evidence="2">
    <location>
        <begin position="1037"/>
        <end position="1064"/>
    </location>
</feature>
<feature type="compositionally biased region" description="Polar residues" evidence="2">
    <location>
        <begin position="133"/>
        <end position="150"/>
    </location>
</feature>
<evidence type="ECO:0000313" key="4">
    <source>
        <dbReference type="EMBL" id="KAF4134088.1"/>
    </source>
</evidence>
<proteinExistence type="predicted"/>
<feature type="region of interest" description="Disordered" evidence="2">
    <location>
        <begin position="1037"/>
        <end position="1071"/>
    </location>
</feature>
<evidence type="ECO:0000259" key="3">
    <source>
        <dbReference type="PROSITE" id="PS50157"/>
    </source>
</evidence>
<evidence type="ECO:0000313" key="5">
    <source>
        <dbReference type="Proteomes" id="UP000704712"/>
    </source>
</evidence>
<feature type="region of interest" description="Disordered" evidence="2">
    <location>
        <begin position="133"/>
        <end position="163"/>
    </location>
</feature>
<comment type="caution">
    <text evidence="4">The sequence shown here is derived from an EMBL/GenBank/DDBJ whole genome shotgun (WGS) entry which is preliminary data.</text>
</comment>
<gene>
    <name evidence="4" type="ORF">GN958_ATG16770</name>
</gene>
<name>A0A8S9U794_PHYIN</name>
<dbReference type="GO" id="GO:0010564">
    <property type="term" value="P:regulation of cell cycle process"/>
    <property type="evidence" value="ECO:0007669"/>
    <property type="project" value="TreeGrafter"/>
</dbReference>
<dbReference type="GO" id="GO:0005815">
    <property type="term" value="C:microtubule organizing center"/>
    <property type="evidence" value="ECO:0007669"/>
    <property type="project" value="TreeGrafter"/>
</dbReference>
<reference evidence="4" key="1">
    <citation type="submission" date="2020-03" db="EMBL/GenBank/DDBJ databases">
        <title>Hybrid Assembly of Korean Phytophthora infestans isolates.</title>
        <authorList>
            <person name="Prokchorchik M."/>
            <person name="Lee Y."/>
            <person name="Seo J."/>
            <person name="Cho J.-H."/>
            <person name="Park Y.-E."/>
            <person name="Jang D.-C."/>
            <person name="Im J.-S."/>
            <person name="Choi J.-G."/>
            <person name="Park H.-J."/>
            <person name="Lee G.-B."/>
            <person name="Lee Y.-G."/>
            <person name="Hong S.-Y."/>
            <person name="Cho K."/>
            <person name="Sohn K.H."/>
        </authorList>
    </citation>
    <scope>NUCLEOTIDE SEQUENCE</scope>
    <source>
        <strain evidence="4">KR_2_A2</strain>
    </source>
</reference>
<sequence>MSDADPDDDYASDEYEPESPACPQSPQTQSQHLPSSSPVTAQSQPTLQLDTNLPDDESESGAVTPVPKEGSKRARTSRESNSVSGRRLMDNTAWTYTVSALQVRMLRIPVVDSATIRELRVFATIDKQAAQSRGSRWKQEFQSVGRSPQRSTRKRGQRNKSLRRVEPYRRSGLIEEAKWTRGEGKLQWTFPMEKFRHLKAYAPRVKAFVYGIGEAGVVNPCRAQIENLARQEKEGAILSFGWFFLDLRTPDLPERWLKLQNSPFGGEILISSTFLPVELSPARSVNKSVTRFEDNVRAEAKAVAVDEAGAIPTVVSGESGEYLQIGDGTGQDIFVLSVFIQAASNLLKVVETSVGENRQALEETGFWLSYSLFDVVVQTGIFHNLSVAEFSPIRDSFRVKTSLKDLALCLEALGTLSVFLCSENRVLAGVEIPLHLLLSKGFFAEGRNKPKPGDTVDVDGKFSFPDFKEAIISASVAVELVESKDTKTQGDRLVNKSEQRPEAEVLTQEITTFDDETILAEGEVDAASEVIFKLDHVRLKTSAIEQFVGEENVRIEVVTGAENVSSELKFCSYTKHQAFATCGDLTVGFGQISQQGALDTPISIRCLSSVSNHLVASSSASAEVIQDDEGYPRSIAYTMLNESKQVVGQCTLICTRRSDAHEREVVGDASQDVRRYRLCLKLKSVRDFEMTGGYSLRYQNPFLSSAMVTSDWFTVKDKGELESMNFYCMFDLAKNPLQLKQEMQESVRIDLVSYDEETVGSAVFSLSYLYFSEEHFCCSEDNCAEIFMTQTDAEAHWLDVHTESKLPDTHLGPEAYSHSYRSCSINIPIIRVGNGSGSTMQQQHRVGSVRVSAFLEDTGVQRAAQSAVLTLAPPSVQEKMTIQEMPDESQLDMDGSTRTMRERSASTSVLREAEETTRLASATKSSPMVEVSTPNPHEEERARQLRDREKEIAQLKEALERERSAWKQEQHLQQLQWKRRFAEMEKARMDELEEEWARREEERSNLLKSAQEEYQRLEQTLRKSLADLETRERRLAVAESSLQREQEAKRDENDSLQRRLKSEQNHTLSLAKKQTEAYERRIALLESQLSDAESRAKQVEADFTEYRQQQRKLPESKLREEIAALKGNVSELEKQKMAKDRECEIAQANVEKMKTQLDQMTNLLTREKKKHEARVVDELEKLRVKYIAREEKYVLDGDRDELRAIKKQLDDLKGFKLRSNSEKKRSHRQRSHESTSPPQHRNQWHTQSRQTACVYHAHSSSHPGSSFHSDSAYGHASDWEPYEESRRVDTTPQLDLHESRGERESLIYHQGSLATDKADTDQGQRALENSDDTFVGPLDTELGRLQRERKLLLASGVYDAQSYLVRELDRLISVTISNADHQRQ</sequence>
<dbReference type="PANTHER" id="PTHR21574:SF0">
    <property type="entry name" value="CENTROSOMAL PROTEIN OF 120 KDA"/>
    <property type="match status" value="1"/>
</dbReference>
<feature type="compositionally biased region" description="Low complexity" evidence="2">
    <location>
        <begin position="1256"/>
        <end position="1271"/>
    </location>
</feature>
<dbReference type="PROSITE" id="PS00028">
    <property type="entry name" value="ZINC_FINGER_C2H2_1"/>
    <property type="match status" value="1"/>
</dbReference>
<dbReference type="Proteomes" id="UP000704712">
    <property type="component" value="Unassembled WGS sequence"/>
</dbReference>
<protein>
    <submittedName>
        <fullName evidence="4">Cep120 protein</fullName>
    </submittedName>
</protein>
<dbReference type="InterPro" id="IPR022136">
    <property type="entry name" value="DUF3668"/>
</dbReference>
<feature type="compositionally biased region" description="Basic residues" evidence="2">
    <location>
        <begin position="151"/>
        <end position="162"/>
    </location>
</feature>
<evidence type="ECO:0000256" key="1">
    <source>
        <dbReference type="PROSITE-ProRule" id="PRU00042"/>
    </source>
</evidence>